<gene>
    <name evidence="2" type="ORF">ABR69_00415</name>
</gene>
<dbReference type="PANTHER" id="PTHR38037:SF1">
    <property type="entry name" value="ATP-DEPENDENT ZINC PROTEASE DOMAIN-CONTAINING PROTEIN-RELATED"/>
    <property type="match status" value="1"/>
</dbReference>
<comment type="caution">
    <text evidence="2">The sequence shown here is derived from an EMBL/GenBank/DDBJ whole genome shotgun (WGS) entry which is preliminary data.</text>
</comment>
<sequence>MIDNKEKYVVGWREWLTLPSLGIDAIKAKIDTGARSSAIHAYSIETELIEGQEFAIFQVHPMQDDLSNSITCRAPIVDRRIVRDSGGHEEERLFISTTVEFMGKHWEAEFSLTNRENMAFRMLLGRTSLVGGGLIVDPARSFTQGEELAAKKPTASKESQL</sequence>
<dbReference type="InterPro" id="IPR008503">
    <property type="entry name" value="Asp_endopeptidase"/>
</dbReference>
<dbReference type="AlphaFoldDB" id="A0A0R2SG31"/>
<dbReference type="Proteomes" id="UP000051934">
    <property type="component" value="Unassembled WGS sequence"/>
</dbReference>
<evidence type="ECO:0000313" key="3">
    <source>
        <dbReference type="Proteomes" id="UP000051934"/>
    </source>
</evidence>
<organism evidence="2 3">
    <name type="scientific">OM182 bacterium BACL3 MAG-120507-bin80</name>
    <dbReference type="NCBI Taxonomy" id="1655577"/>
    <lineage>
        <taxon>Bacteria</taxon>
        <taxon>Pseudomonadati</taxon>
        <taxon>Pseudomonadota</taxon>
        <taxon>Gammaproteobacteria</taxon>
        <taxon>OMG group</taxon>
        <taxon>OM182 clade</taxon>
    </lineage>
</organism>
<protein>
    <recommendedName>
        <fullName evidence="1">Retropepsin-like aspartic endopeptidase domain-containing protein</fullName>
    </recommendedName>
</protein>
<dbReference type="EMBL" id="LIBB01000146">
    <property type="protein sequence ID" value="KRO71709.1"/>
    <property type="molecule type" value="Genomic_DNA"/>
</dbReference>
<feature type="domain" description="Retropepsin-like aspartic endopeptidase" evidence="1">
    <location>
        <begin position="9"/>
        <end position="146"/>
    </location>
</feature>
<evidence type="ECO:0000313" key="2">
    <source>
        <dbReference type="EMBL" id="KRO71709.1"/>
    </source>
</evidence>
<dbReference type="Pfam" id="PF05618">
    <property type="entry name" value="Zn_protease"/>
    <property type="match status" value="1"/>
</dbReference>
<dbReference type="SUPFAM" id="SSF50630">
    <property type="entry name" value="Acid proteases"/>
    <property type="match status" value="1"/>
</dbReference>
<accession>A0A0R2SG31</accession>
<proteinExistence type="predicted"/>
<reference evidence="2 3" key="1">
    <citation type="submission" date="2015-10" db="EMBL/GenBank/DDBJ databases">
        <title>Metagenome-Assembled Genomes uncover a global brackish microbiome.</title>
        <authorList>
            <person name="Hugerth L.W."/>
            <person name="Larsson J."/>
            <person name="Alneberg J."/>
            <person name="Lindh M.V."/>
            <person name="Legrand C."/>
            <person name="Pinhassi J."/>
            <person name="Andersson A.F."/>
        </authorList>
    </citation>
    <scope>NUCLEOTIDE SEQUENCE [LARGE SCALE GENOMIC DNA]</scope>
    <source>
        <strain evidence="2">BACL4 MAG-120507-bin80</strain>
    </source>
</reference>
<name>A0A0R2SG31_9GAMM</name>
<dbReference type="PANTHER" id="PTHR38037">
    <property type="entry name" value="ZN_PROTEASE DOMAIN-CONTAINING PROTEIN"/>
    <property type="match status" value="1"/>
</dbReference>
<dbReference type="Gene3D" id="2.40.70.10">
    <property type="entry name" value="Acid Proteases"/>
    <property type="match status" value="1"/>
</dbReference>
<dbReference type="InterPro" id="IPR021109">
    <property type="entry name" value="Peptidase_aspartic_dom_sf"/>
</dbReference>
<evidence type="ECO:0000259" key="1">
    <source>
        <dbReference type="Pfam" id="PF05618"/>
    </source>
</evidence>